<dbReference type="KEGG" id="strr:EKD16_08310"/>
<dbReference type="EMBL" id="CP036455">
    <property type="protein sequence ID" value="QBI53456.1"/>
    <property type="molecule type" value="Genomic_DNA"/>
</dbReference>
<keyword evidence="2" id="KW-1185">Reference proteome</keyword>
<gene>
    <name evidence="1" type="ORF">EKD16_08310</name>
</gene>
<proteinExistence type="predicted"/>
<accession>A0A4P6PYS7</accession>
<name>A0A4P6PYS7_9ACTN</name>
<organism evidence="1 2">
    <name type="scientific">Streptomonospora litoralis</name>
    <dbReference type="NCBI Taxonomy" id="2498135"/>
    <lineage>
        <taxon>Bacteria</taxon>
        <taxon>Bacillati</taxon>
        <taxon>Actinomycetota</taxon>
        <taxon>Actinomycetes</taxon>
        <taxon>Streptosporangiales</taxon>
        <taxon>Nocardiopsidaceae</taxon>
        <taxon>Streptomonospora</taxon>
    </lineage>
</organism>
<dbReference type="RefSeq" id="WP_131097822.1">
    <property type="nucleotide sequence ID" value="NZ_CP036455.1"/>
</dbReference>
<dbReference type="OrthoDB" id="3466229at2"/>
<dbReference type="AlphaFoldDB" id="A0A4P6PYS7"/>
<dbReference type="Proteomes" id="UP000292235">
    <property type="component" value="Chromosome"/>
</dbReference>
<evidence type="ECO:0000313" key="2">
    <source>
        <dbReference type="Proteomes" id="UP000292235"/>
    </source>
</evidence>
<protein>
    <submittedName>
        <fullName evidence="1">Uncharacterized protein</fullName>
    </submittedName>
</protein>
<sequence>MHEDSDGRECARGERCATYWIDDQREYRGAWGPRLLCEADRRILADAIAEFPELYAWLWLHLRPTSRPLGERSGGTGRAEAPLPIRGDVDALMRELYEVLASWEERVRVVARLTDRTTLGPQPAGRPLTRITTTLGRHLEVLLNLPPEPMMRQFKLEDIGDLHLLSDVGRIRDDDAHVPVDLGAADAVEEILTLHRRARARAGQTRRLETVPGVICPACELLAVVRESGSTAYCSSCRTPVTDADLEAAAS</sequence>
<reference evidence="1 2" key="1">
    <citation type="submission" date="2019-02" db="EMBL/GenBank/DDBJ databases">
        <authorList>
            <person name="Khodamoradi S."/>
            <person name="Hahnke R.L."/>
            <person name="Kaempfer P."/>
            <person name="Schumann P."/>
            <person name="Rohde M."/>
            <person name="Steinert M."/>
            <person name="Luzhetskyy A."/>
            <person name="Wink J."/>
            <person name="Ruckert C."/>
        </authorList>
    </citation>
    <scope>NUCLEOTIDE SEQUENCE [LARGE SCALE GENOMIC DNA]</scope>
    <source>
        <strain evidence="1 2">M2</strain>
    </source>
</reference>
<evidence type="ECO:0000313" key="1">
    <source>
        <dbReference type="EMBL" id="QBI53456.1"/>
    </source>
</evidence>